<evidence type="ECO:0000256" key="2">
    <source>
        <dbReference type="ARBA" id="ARBA00038396"/>
    </source>
</evidence>
<gene>
    <name evidence="4" type="ORF">OG398_38615</name>
</gene>
<dbReference type="GO" id="GO:0016491">
    <property type="term" value="F:oxidoreductase activity"/>
    <property type="evidence" value="ECO:0007669"/>
    <property type="project" value="UniProtKB-KW"/>
</dbReference>
<dbReference type="InterPro" id="IPR036188">
    <property type="entry name" value="FAD/NAD-bd_sf"/>
</dbReference>
<organism evidence="4">
    <name type="scientific">Streptomyces sp. NBC_00008</name>
    <dbReference type="NCBI Taxonomy" id="2903610"/>
    <lineage>
        <taxon>Bacteria</taxon>
        <taxon>Bacillati</taxon>
        <taxon>Actinomycetota</taxon>
        <taxon>Actinomycetes</taxon>
        <taxon>Kitasatosporales</taxon>
        <taxon>Streptomycetaceae</taxon>
        <taxon>Streptomyces</taxon>
    </lineage>
</organism>
<dbReference type="Pfam" id="PF01494">
    <property type="entry name" value="FAD_binding_3"/>
    <property type="match status" value="1"/>
</dbReference>
<dbReference type="PRINTS" id="PR00420">
    <property type="entry name" value="RNGMNOXGNASE"/>
</dbReference>
<comment type="similarity">
    <text evidence="2">Belongs to the flavin-dependent halogenase family. Bacterial tryptophan halogenase subfamily.</text>
</comment>
<dbReference type="AlphaFoldDB" id="A0AAU2W2T0"/>
<keyword evidence="1" id="KW-0560">Oxidoreductase</keyword>
<dbReference type="EMBL" id="CP108314">
    <property type="protein sequence ID" value="WTW74198.1"/>
    <property type="molecule type" value="Genomic_DNA"/>
</dbReference>
<dbReference type="PANTHER" id="PTHR43747">
    <property type="entry name" value="FAD-BINDING PROTEIN"/>
    <property type="match status" value="1"/>
</dbReference>
<evidence type="ECO:0000313" key="4">
    <source>
        <dbReference type="EMBL" id="WTW74198.1"/>
    </source>
</evidence>
<dbReference type="InterPro" id="IPR050816">
    <property type="entry name" value="Flavin-dep_Halogenase_NPB"/>
</dbReference>
<dbReference type="PANTHER" id="PTHR43747:SF5">
    <property type="entry name" value="FAD-BINDING DOMAIN-CONTAINING PROTEIN"/>
    <property type="match status" value="1"/>
</dbReference>
<evidence type="ECO:0000256" key="1">
    <source>
        <dbReference type="ARBA" id="ARBA00023002"/>
    </source>
</evidence>
<sequence length="543" mass="60514">MTKTDEAPRGAKPAERYDVAVLGAGMAGGVLAAVLARNGVKVLLLDAGQHPRFAVGESTIPYTSTMTKVIAARYDVPELAALATFRGIQDKVSPMSGRKQNFGFVYHREGQPQNPEEINQLVIPEWQRTESHLFRQDTDAYLFHLAVSYGAEPCLNTRIEEIETGPDGVVLRSDRGQEFHAEYLVDGSGFRSPVAAKFGLRDQPTRARHHSRTLFTHMVGVTPFDDTEAAATHKNPSPWHHGTLHHVFDGGWLWVIPFDNHDDALSPLCSVGLTLDERVFPKPDDVSPQEEFEDFLRRYPQIAEQFTDAKAVRPWVGTGRLQYSATDTVGERYTLTAHAAGFIDALYSRGLTNTFEVVNSLAWRLIEASRDGDWSTERFAYIDSLQQGLFDVHDDVVYSSFVGFRDYDLWNAVSRVWKATSILPTVTLERAYRTYLETRDEQVLRDLEKTDTPGIPAPVGTDISALLTFTRQTCQAVEAGDIPAAQAAEQILARIRTTESLPAPFALGDPDNRCFDATAEVMKRTAEWARTEAPERIRPLFGG</sequence>
<reference evidence="4" key="1">
    <citation type="submission" date="2022-10" db="EMBL/GenBank/DDBJ databases">
        <title>The complete genomes of actinobacterial strains from the NBC collection.</title>
        <authorList>
            <person name="Joergensen T.S."/>
            <person name="Alvarez Arevalo M."/>
            <person name="Sterndorff E.B."/>
            <person name="Faurdal D."/>
            <person name="Vuksanovic O."/>
            <person name="Mourched A.-S."/>
            <person name="Charusanti P."/>
            <person name="Shaw S."/>
            <person name="Blin K."/>
            <person name="Weber T."/>
        </authorList>
    </citation>
    <scope>NUCLEOTIDE SEQUENCE</scope>
    <source>
        <strain evidence="4">NBC_00008</strain>
    </source>
</reference>
<dbReference type="Gene3D" id="3.50.50.60">
    <property type="entry name" value="FAD/NAD(P)-binding domain"/>
    <property type="match status" value="1"/>
</dbReference>
<feature type="domain" description="FAD-binding" evidence="3">
    <location>
        <begin position="17"/>
        <end position="226"/>
    </location>
</feature>
<dbReference type="InterPro" id="IPR002938">
    <property type="entry name" value="FAD-bd"/>
</dbReference>
<dbReference type="SUPFAM" id="SSF51905">
    <property type="entry name" value="FAD/NAD(P)-binding domain"/>
    <property type="match status" value="1"/>
</dbReference>
<accession>A0AAU2W2T0</accession>
<dbReference type="GO" id="GO:0071949">
    <property type="term" value="F:FAD binding"/>
    <property type="evidence" value="ECO:0007669"/>
    <property type="project" value="InterPro"/>
</dbReference>
<evidence type="ECO:0000259" key="3">
    <source>
        <dbReference type="Pfam" id="PF01494"/>
    </source>
</evidence>
<name>A0AAU2W2T0_9ACTN</name>
<proteinExistence type="inferred from homology"/>
<protein>
    <submittedName>
        <fullName evidence="4">Tryptophan 7-halogenase</fullName>
    </submittedName>
</protein>